<name>A0A1I7WFR7_HETBA</name>
<evidence type="ECO:0000313" key="2">
    <source>
        <dbReference type="WBParaSite" id="Hba_03823"/>
    </source>
</evidence>
<keyword evidence="1" id="KW-1185">Reference proteome</keyword>
<dbReference type="SUPFAM" id="SSF141739">
    <property type="entry name" value="MFPT repeat-like"/>
    <property type="match status" value="1"/>
</dbReference>
<dbReference type="Proteomes" id="UP000095283">
    <property type="component" value="Unplaced"/>
</dbReference>
<organism evidence="1 2">
    <name type="scientific">Heterorhabditis bacteriophora</name>
    <name type="common">Entomopathogenic nematode worm</name>
    <dbReference type="NCBI Taxonomy" id="37862"/>
    <lineage>
        <taxon>Eukaryota</taxon>
        <taxon>Metazoa</taxon>
        <taxon>Ecdysozoa</taxon>
        <taxon>Nematoda</taxon>
        <taxon>Chromadorea</taxon>
        <taxon>Rhabditida</taxon>
        <taxon>Rhabditina</taxon>
        <taxon>Rhabditomorpha</taxon>
        <taxon>Strongyloidea</taxon>
        <taxon>Heterorhabditidae</taxon>
        <taxon>Heterorhabditis</taxon>
    </lineage>
</organism>
<evidence type="ECO:0000313" key="1">
    <source>
        <dbReference type="Proteomes" id="UP000095283"/>
    </source>
</evidence>
<reference evidence="2" key="1">
    <citation type="submission" date="2016-11" db="UniProtKB">
        <authorList>
            <consortium name="WormBaseParasite"/>
        </authorList>
    </citation>
    <scope>IDENTIFICATION</scope>
</reference>
<protein>
    <submittedName>
        <fullName evidence="2">START domain-containing protein</fullName>
    </submittedName>
</protein>
<dbReference type="WBParaSite" id="Hba_03823">
    <property type="protein sequence ID" value="Hba_03823"/>
    <property type="gene ID" value="Hba_03823"/>
</dbReference>
<sequence>MAMKSHFTPASILRYLKQRMLTLSWNQKNYFSISVVPYNGFVGSEFYYPFNINNPQFPPTAMIGMSRALQRGNQMPKVEFVALCRHVDGKMKATPQTSVGNSLQCGHQRSEEASVNVRSHVPSSVMVQTGINASAETPLVFVEESNWTFQPDWSPTHETKTIVELCRQEIPDVWGNDIWPSNSLDLKLKDEVSEDELRTTVGNVRTHLRLCIQWWKNPRTLNEVNDVLYTNPRGAAPHWGSIYVDESKQIEGSFIQNGLIMNLTHQNMAGASIRLLQYVGSPESNNFRFMWVLARDVDITTVLSQKQSGICSPRMAPAVFQAHFLSSVYILTKQRCACSCPAPNLKL</sequence>
<accession>A0A1I7WFR7</accession>
<proteinExistence type="predicted"/>
<dbReference type="AlphaFoldDB" id="A0A1I7WFR7"/>